<proteinExistence type="predicted"/>
<evidence type="ECO:0000256" key="1">
    <source>
        <dbReference type="SAM" id="Phobius"/>
    </source>
</evidence>
<evidence type="ECO:0000313" key="3">
    <source>
        <dbReference type="Proteomes" id="UP000018895"/>
    </source>
</evidence>
<evidence type="ECO:0000313" key="2">
    <source>
        <dbReference type="EMBL" id="GAE30333.1"/>
    </source>
</evidence>
<keyword evidence="1" id="KW-1133">Transmembrane helix</keyword>
<organism evidence="2 3">
    <name type="scientific">Halalkalibacter hemicellulosilyticusJCM 9152</name>
    <dbReference type="NCBI Taxonomy" id="1236971"/>
    <lineage>
        <taxon>Bacteria</taxon>
        <taxon>Bacillati</taxon>
        <taxon>Bacillota</taxon>
        <taxon>Bacilli</taxon>
        <taxon>Bacillales</taxon>
        <taxon>Bacillaceae</taxon>
        <taxon>Halalkalibacter</taxon>
    </lineage>
</organism>
<dbReference type="AlphaFoldDB" id="W4QFA4"/>
<dbReference type="RefSeq" id="WP_035342877.1">
    <property type="nucleotide sequence ID" value="NZ_BAUU01000010.1"/>
</dbReference>
<gene>
    <name evidence="2" type="ORF">JCM9152_1738</name>
</gene>
<dbReference type="EMBL" id="BAUU01000010">
    <property type="protein sequence ID" value="GAE30333.1"/>
    <property type="molecule type" value="Genomic_DNA"/>
</dbReference>
<comment type="caution">
    <text evidence="2">The sequence shown here is derived from an EMBL/GenBank/DDBJ whole genome shotgun (WGS) entry which is preliminary data.</text>
</comment>
<accession>W4QFA4</accession>
<feature type="transmembrane region" description="Helical" evidence="1">
    <location>
        <begin position="31"/>
        <end position="50"/>
    </location>
</feature>
<dbReference type="Proteomes" id="UP000018895">
    <property type="component" value="Unassembled WGS sequence"/>
</dbReference>
<protein>
    <submittedName>
        <fullName evidence="2">Uncharacterized protein</fullName>
    </submittedName>
</protein>
<keyword evidence="1" id="KW-0472">Membrane</keyword>
<sequence length="134" mass="15704">MYKAKESPFIWIAWIVLALMYGSVLDNGFQYIAYASIILFLAFLTISYEFEVKEGRLLYRTLILRKVIGTREFQVTDIKKISFIKFAKRTLIVIHPKKGLRIKLKRFEPAGLSEEMLEFSNEHDIDKEVFGKMS</sequence>
<keyword evidence="3" id="KW-1185">Reference proteome</keyword>
<name>W4QFA4_9BACI</name>
<reference evidence="2" key="1">
    <citation type="journal article" date="2014" name="Genome Announc.">
        <title>Draft Genome Sequences of Three Alkaliphilic Bacillus Strains, Bacillus wakoensis JCM 9140T, Bacillus akibai JCM 9157T, and Bacillus hemicellulosilyticus JCM 9152T.</title>
        <authorList>
            <person name="Yuki M."/>
            <person name="Oshima K."/>
            <person name="Suda W."/>
            <person name="Oshida Y."/>
            <person name="Kitamura K."/>
            <person name="Iida T."/>
            <person name="Hattori M."/>
            <person name="Ohkuma M."/>
        </authorList>
    </citation>
    <scope>NUCLEOTIDE SEQUENCE [LARGE SCALE GENOMIC DNA]</scope>
    <source>
        <strain evidence="2">JCM 9152</strain>
    </source>
</reference>
<keyword evidence="1" id="KW-0812">Transmembrane</keyword>
<dbReference type="STRING" id="1236971.JCM9152_1738"/>
<dbReference type="OrthoDB" id="2886607at2"/>
<feature type="transmembrane region" description="Helical" evidence="1">
    <location>
        <begin position="7"/>
        <end position="25"/>
    </location>
</feature>